<feature type="region of interest" description="Disordered" evidence="1">
    <location>
        <begin position="37"/>
        <end position="76"/>
    </location>
</feature>
<accession>A0A9P7YTQ6</accession>
<proteinExistence type="predicted"/>
<dbReference type="Gene3D" id="3.40.50.150">
    <property type="entry name" value="Vaccinia Virus protein VP39"/>
    <property type="match status" value="1"/>
</dbReference>
<feature type="region of interest" description="Disordered" evidence="1">
    <location>
        <begin position="372"/>
        <end position="393"/>
    </location>
</feature>
<dbReference type="Pfam" id="PF13489">
    <property type="entry name" value="Methyltransf_23"/>
    <property type="match status" value="1"/>
</dbReference>
<evidence type="ECO:0000256" key="1">
    <source>
        <dbReference type="SAM" id="MobiDB-lite"/>
    </source>
</evidence>
<evidence type="ECO:0000256" key="2">
    <source>
        <dbReference type="SAM" id="Phobius"/>
    </source>
</evidence>
<dbReference type="CDD" id="cd02440">
    <property type="entry name" value="AdoMet_MTases"/>
    <property type="match status" value="1"/>
</dbReference>
<evidence type="ECO:0000313" key="3">
    <source>
        <dbReference type="EMBL" id="KAG9239471.1"/>
    </source>
</evidence>
<keyword evidence="4" id="KW-1185">Reference proteome</keyword>
<keyword evidence="2" id="KW-0472">Membrane</keyword>
<protein>
    <submittedName>
        <fullName evidence="3">S-adenosyl-L-methionine-dependent methyltransferase</fullName>
    </submittedName>
</protein>
<reference evidence="3" key="1">
    <citation type="journal article" date="2021" name="IMA Fungus">
        <title>Genomic characterization of three marine fungi, including Emericellopsis atlantica sp. nov. with signatures of a generalist lifestyle and marine biomass degradation.</title>
        <authorList>
            <person name="Hagestad O.C."/>
            <person name="Hou L."/>
            <person name="Andersen J.H."/>
            <person name="Hansen E.H."/>
            <person name="Altermark B."/>
            <person name="Li C."/>
            <person name="Kuhnert E."/>
            <person name="Cox R.J."/>
            <person name="Crous P.W."/>
            <person name="Spatafora J.W."/>
            <person name="Lail K."/>
            <person name="Amirebrahimi M."/>
            <person name="Lipzen A."/>
            <person name="Pangilinan J."/>
            <person name="Andreopoulos W."/>
            <person name="Hayes R.D."/>
            <person name="Ng V."/>
            <person name="Grigoriev I.V."/>
            <person name="Jackson S.A."/>
            <person name="Sutton T.D.S."/>
            <person name="Dobson A.D.W."/>
            <person name="Rama T."/>
        </authorList>
    </citation>
    <scope>NUCLEOTIDE SEQUENCE</scope>
    <source>
        <strain evidence="3">TRa018bII</strain>
    </source>
</reference>
<dbReference type="AlphaFoldDB" id="A0A9P7YTQ6"/>
<keyword evidence="3" id="KW-0808">Transferase</keyword>
<dbReference type="InterPro" id="IPR029063">
    <property type="entry name" value="SAM-dependent_MTases_sf"/>
</dbReference>
<dbReference type="PANTHER" id="PTHR42912">
    <property type="entry name" value="METHYLTRANSFERASE"/>
    <property type="match status" value="1"/>
</dbReference>
<evidence type="ECO:0000313" key="4">
    <source>
        <dbReference type="Proteomes" id="UP000824998"/>
    </source>
</evidence>
<dbReference type="GO" id="GO:0032259">
    <property type="term" value="P:methylation"/>
    <property type="evidence" value="ECO:0007669"/>
    <property type="project" value="UniProtKB-KW"/>
</dbReference>
<sequence>MEPLCRRGLESCFNVGRCRYTGWRMLDCARGTRHLSTTCPRSASKNKRAHPKPSQPPLEYRASVKSRPRPRTISVASNPNENPFKYRIFPIIWGGITLFCISGYCAYLYVAVSRPSERLVATEASLQADVSGRYNEIAKKFDTEVDWTEKVMGIKSLRKKMTQQAVGEVLEVSIGTGRNLEYYEFDFGNLSTQGGKRKVKSLTAIDMSAGMLEVAHDKFSNLFPGILGVRWIVADAAERAKIPPPPRNANERSGNKVGEKYDTIIQTMGLCSVDNPVALLKSLGEVVKEDEGRILLLEHGRGTWSWLNNMLDKSAEGHANAFGCWWNRDLRKIVQESGLEVVKFETRHLGTTSWIELKKPTSTKAELPAARRFEPKEPPTITAPTAEAKRKYW</sequence>
<dbReference type="SUPFAM" id="SSF53335">
    <property type="entry name" value="S-adenosyl-L-methionine-dependent methyltransferases"/>
    <property type="match status" value="1"/>
</dbReference>
<dbReference type="PANTHER" id="PTHR42912:SF83">
    <property type="entry name" value="METHYLTRANSFERASE TYPE 11 DOMAIN-CONTAINING PROTEIN"/>
    <property type="match status" value="1"/>
</dbReference>
<dbReference type="EMBL" id="MU251358">
    <property type="protein sequence ID" value="KAG9239471.1"/>
    <property type="molecule type" value="Genomic_DNA"/>
</dbReference>
<name>A0A9P7YTQ6_9HELO</name>
<gene>
    <name evidence="3" type="ORF">BJ875DRAFT_501338</name>
</gene>
<keyword evidence="2" id="KW-1133">Transmembrane helix</keyword>
<dbReference type="InterPro" id="IPR050508">
    <property type="entry name" value="Methyltransf_Superfamily"/>
</dbReference>
<comment type="caution">
    <text evidence="3">The sequence shown here is derived from an EMBL/GenBank/DDBJ whole genome shotgun (WGS) entry which is preliminary data.</text>
</comment>
<dbReference type="GO" id="GO:0008168">
    <property type="term" value="F:methyltransferase activity"/>
    <property type="evidence" value="ECO:0007669"/>
    <property type="project" value="UniProtKB-KW"/>
</dbReference>
<dbReference type="OrthoDB" id="416496at2759"/>
<dbReference type="Proteomes" id="UP000824998">
    <property type="component" value="Unassembled WGS sequence"/>
</dbReference>
<feature type="transmembrane region" description="Helical" evidence="2">
    <location>
        <begin position="88"/>
        <end position="110"/>
    </location>
</feature>
<keyword evidence="2" id="KW-0812">Transmembrane</keyword>
<keyword evidence="3" id="KW-0489">Methyltransferase</keyword>
<organism evidence="3 4">
    <name type="scientific">Amylocarpus encephaloides</name>
    <dbReference type="NCBI Taxonomy" id="45428"/>
    <lineage>
        <taxon>Eukaryota</taxon>
        <taxon>Fungi</taxon>
        <taxon>Dikarya</taxon>
        <taxon>Ascomycota</taxon>
        <taxon>Pezizomycotina</taxon>
        <taxon>Leotiomycetes</taxon>
        <taxon>Helotiales</taxon>
        <taxon>Helotiales incertae sedis</taxon>
        <taxon>Amylocarpus</taxon>
    </lineage>
</organism>